<reference evidence="2" key="1">
    <citation type="journal article" date="2024" name="IScience">
        <title>Strigolactones Initiate the Formation of Haustorium-like Structures in Castilleja.</title>
        <authorList>
            <person name="Buerger M."/>
            <person name="Peterson D."/>
            <person name="Chory J."/>
        </authorList>
    </citation>
    <scope>NUCLEOTIDE SEQUENCE [LARGE SCALE GENOMIC DNA]</scope>
</reference>
<protein>
    <submittedName>
        <fullName evidence="1">Uncharacterized protein</fullName>
    </submittedName>
</protein>
<sequence length="206" mass="22006">MRAGAQTRAAGPRRELRLLRSILGSSADGALRSGARRGGALSEVCRRRRGTAAWAVSRRSGAAVITRMLVAASVGGARGAASGSWRGRLSGDGRILRLLRAAFHGGSGKVFRVLLGTYPVMACDVEMIGPSAPVPIGIFIGQNGDVIGDDILQAEAVIIEAWFVLIEISDDLCHLDREKERMGLVGPARRERVVKALHFVHKVTFN</sequence>
<evidence type="ECO:0000313" key="2">
    <source>
        <dbReference type="Proteomes" id="UP001632038"/>
    </source>
</evidence>
<organism evidence="1 2">
    <name type="scientific">Castilleja foliolosa</name>
    <dbReference type="NCBI Taxonomy" id="1961234"/>
    <lineage>
        <taxon>Eukaryota</taxon>
        <taxon>Viridiplantae</taxon>
        <taxon>Streptophyta</taxon>
        <taxon>Embryophyta</taxon>
        <taxon>Tracheophyta</taxon>
        <taxon>Spermatophyta</taxon>
        <taxon>Magnoliopsida</taxon>
        <taxon>eudicotyledons</taxon>
        <taxon>Gunneridae</taxon>
        <taxon>Pentapetalae</taxon>
        <taxon>asterids</taxon>
        <taxon>lamiids</taxon>
        <taxon>Lamiales</taxon>
        <taxon>Orobanchaceae</taxon>
        <taxon>Pedicularideae</taxon>
        <taxon>Castillejinae</taxon>
        <taxon>Castilleja</taxon>
    </lineage>
</organism>
<keyword evidence="2" id="KW-1185">Reference proteome</keyword>
<name>A0ABD3ENN7_9LAMI</name>
<evidence type="ECO:0000313" key="1">
    <source>
        <dbReference type="EMBL" id="KAL3655842.1"/>
    </source>
</evidence>
<dbReference type="EMBL" id="JAVIJP010000001">
    <property type="protein sequence ID" value="KAL3655842.1"/>
    <property type="molecule type" value="Genomic_DNA"/>
</dbReference>
<proteinExistence type="predicted"/>
<dbReference type="Proteomes" id="UP001632038">
    <property type="component" value="Unassembled WGS sequence"/>
</dbReference>
<comment type="caution">
    <text evidence="1">The sequence shown here is derived from an EMBL/GenBank/DDBJ whole genome shotgun (WGS) entry which is preliminary data.</text>
</comment>
<dbReference type="AlphaFoldDB" id="A0ABD3ENN7"/>
<accession>A0ABD3ENN7</accession>
<gene>
    <name evidence="1" type="ORF">CASFOL_000238</name>
</gene>